<evidence type="ECO:0000313" key="10">
    <source>
        <dbReference type="EMBL" id="AOM77120.1"/>
    </source>
</evidence>
<protein>
    <submittedName>
        <fullName evidence="10">Cytochrome C552</fullName>
    </submittedName>
</protein>
<feature type="signal peptide" evidence="8">
    <location>
        <begin position="1"/>
        <end position="25"/>
    </location>
</feature>
<dbReference type="PROSITE" id="PS51257">
    <property type="entry name" value="PROKAR_LIPOPROTEIN"/>
    <property type="match status" value="1"/>
</dbReference>
<evidence type="ECO:0000259" key="9">
    <source>
        <dbReference type="PROSITE" id="PS51007"/>
    </source>
</evidence>
<feature type="binding site" description="covalent" evidence="6">
    <location>
        <position position="61"/>
    </location>
    <ligand>
        <name>heme c</name>
        <dbReference type="ChEBI" id="CHEBI:61717"/>
    </ligand>
</feature>
<dbReference type="AlphaFoldDB" id="A0A1D7QEP7"/>
<dbReference type="GO" id="GO:0020037">
    <property type="term" value="F:heme binding"/>
    <property type="evidence" value="ECO:0007669"/>
    <property type="project" value="InterPro"/>
</dbReference>
<feature type="domain" description="Cytochrome c" evidence="9">
    <location>
        <begin position="43"/>
        <end position="128"/>
    </location>
</feature>
<evidence type="ECO:0000256" key="2">
    <source>
        <dbReference type="ARBA" id="ARBA00022617"/>
    </source>
</evidence>
<keyword evidence="1" id="KW-0813">Transport</keyword>
<dbReference type="PROSITE" id="PS51007">
    <property type="entry name" value="CYTC"/>
    <property type="match status" value="1"/>
</dbReference>
<dbReference type="Proteomes" id="UP000094313">
    <property type="component" value="Chromosome"/>
</dbReference>
<gene>
    <name evidence="10" type="ORF">BFS30_08040</name>
</gene>
<evidence type="ECO:0000256" key="5">
    <source>
        <dbReference type="ARBA" id="ARBA00023004"/>
    </source>
</evidence>
<name>A0A1D7QEP7_9SPHI</name>
<evidence type="ECO:0000256" key="3">
    <source>
        <dbReference type="ARBA" id="ARBA00022723"/>
    </source>
</evidence>
<feature type="compositionally biased region" description="Low complexity" evidence="7">
    <location>
        <begin position="21"/>
        <end position="42"/>
    </location>
</feature>
<feature type="region of interest" description="Disordered" evidence="7">
    <location>
        <begin position="21"/>
        <end position="46"/>
    </location>
</feature>
<dbReference type="Gene3D" id="1.10.760.10">
    <property type="entry name" value="Cytochrome c-like domain"/>
    <property type="match status" value="1"/>
</dbReference>
<dbReference type="InterPro" id="IPR002324">
    <property type="entry name" value="Cyt_c_ID"/>
</dbReference>
<evidence type="ECO:0000256" key="6">
    <source>
        <dbReference type="PIRSR" id="PIRSR602324-1"/>
    </source>
</evidence>
<keyword evidence="3 6" id="KW-0479">Metal-binding</keyword>
<dbReference type="InterPro" id="IPR009056">
    <property type="entry name" value="Cyt_c-like_dom"/>
</dbReference>
<feature type="binding site" description="covalent" evidence="6">
    <location>
        <position position="106"/>
    </location>
    <ligand>
        <name>heme c</name>
        <dbReference type="ChEBI" id="CHEBI:61717"/>
    </ligand>
</feature>
<accession>A0A1D7QEP7</accession>
<dbReference type="InterPro" id="IPR036909">
    <property type="entry name" value="Cyt_c-like_dom_sf"/>
</dbReference>
<reference evidence="10 11" key="1">
    <citation type="submission" date="2016-08" db="EMBL/GenBank/DDBJ databases">
        <authorList>
            <person name="Seilhamer J.J."/>
        </authorList>
    </citation>
    <scope>NUCLEOTIDE SEQUENCE [LARGE SCALE GENOMIC DNA]</scope>
    <source>
        <strain evidence="10 11">DX4</strain>
    </source>
</reference>
<keyword evidence="8" id="KW-0732">Signal</keyword>
<dbReference type="PRINTS" id="PR00606">
    <property type="entry name" value="CYTCHROMECID"/>
</dbReference>
<dbReference type="OrthoDB" id="9814063at2"/>
<proteinExistence type="predicted"/>
<keyword evidence="4" id="KW-0249">Electron transport</keyword>
<evidence type="ECO:0000313" key="11">
    <source>
        <dbReference type="Proteomes" id="UP000094313"/>
    </source>
</evidence>
<evidence type="ECO:0000256" key="4">
    <source>
        <dbReference type="ARBA" id="ARBA00022982"/>
    </source>
</evidence>
<dbReference type="SUPFAM" id="SSF46626">
    <property type="entry name" value="Cytochrome c"/>
    <property type="match status" value="1"/>
</dbReference>
<evidence type="ECO:0000256" key="8">
    <source>
        <dbReference type="SAM" id="SignalP"/>
    </source>
</evidence>
<keyword evidence="11" id="KW-1185">Reference proteome</keyword>
<keyword evidence="2 6" id="KW-0349">Heme</keyword>
<dbReference type="GO" id="GO:0009055">
    <property type="term" value="F:electron transfer activity"/>
    <property type="evidence" value="ECO:0007669"/>
    <property type="project" value="InterPro"/>
</dbReference>
<comment type="PTM">
    <text evidence="6">Binds 1 heme c group covalently per subunit.</text>
</comment>
<dbReference type="KEGG" id="psty:BFS30_08040"/>
<dbReference type="EMBL" id="CP017141">
    <property type="protein sequence ID" value="AOM77120.1"/>
    <property type="molecule type" value="Genomic_DNA"/>
</dbReference>
<feature type="chain" id="PRO_5009098494" evidence="8">
    <location>
        <begin position="26"/>
        <end position="129"/>
    </location>
</feature>
<organism evidence="10 11">
    <name type="scientific">Pedobacter steynii</name>
    <dbReference type="NCBI Taxonomy" id="430522"/>
    <lineage>
        <taxon>Bacteria</taxon>
        <taxon>Pseudomonadati</taxon>
        <taxon>Bacteroidota</taxon>
        <taxon>Sphingobacteriia</taxon>
        <taxon>Sphingobacteriales</taxon>
        <taxon>Sphingobacteriaceae</taxon>
        <taxon>Pedobacter</taxon>
    </lineage>
</organism>
<evidence type="ECO:0000256" key="7">
    <source>
        <dbReference type="SAM" id="MobiDB-lite"/>
    </source>
</evidence>
<dbReference type="GO" id="GO:0005506">
    <property type="term" value="F:iron ion binding"/>
    <property type="evidence" value="ECO:0007669"/>
    <property type="project" value="InterPro"/>
</dbReference>
<keyword evidence="5 6" id="KW-0408">Iron</keyword>
<evidence type="ECO:0000256" key="1">
    <source>
        <dbReference type="ARBA" id="ARBA00022448"/>
    </source>
</evidence>
<feature type="binding site" description="covalent" evidence="6">
    <location>
        <position position="57"/>
    </location>
    <ligand>
        <name>heme c</name>
        <dbReference type="ChEBI" id="CHEBI:61717"/>
    </ligand>
</feature>
<sequence length="129" mass="13697">MKHTLFVLACFILALASCGSPESNATNTATTTESTPATSTASTEKHPGERLIATADCIGCHNKVTKVIGPTYEEIAAKYSLNDETIELLAGKIISGGKGVWGEVPMTPHASLSKDDAKEMVRYILSLKK</sequence>
<dbReference type="Pfam" id="PF00034">
    <property type="entry name" value="Cytochrom_C"/>
    <property type="match status" value="1"/>
</dbReference>
<dbReference type="RefSeq" id="WP_069378813.1">
    <property type="nucleotide sequence ID" value="NZ_CP017141.1"/>
</dbReference>